<dbReference type="InterPro" id="IPR014710">
    <property type="entry name" value="RmlC-like_jellyroll"/>
</dbReference>
<dbReference type="InterPro" id="IPR011051">
    <property type="entry name" value="RmlC_Cupin_sf"/>
</dbReference>
<dbReference type="EMBL" id="SZYD01000014">
    <property type="protein sequence ID" value="KAD4179443.1"/>
    <property type="molecule type" value="Genomic_DNA"/>
</dbReference>
<feature type="region of interest" description="Disordered" evidence="1">
    <location>
        <begin position="303"/>
        <end position="337"/>
    </location>
</feature>
<evidence type="ECO:0000313" key="3">
    <source>
        <dbReference type="EMBL" id="KAD4179443.1"/>
    </source>
</evidence>
<dbReference type="Gene3D" id="2.60.120.10">
    <property type="entry name" value="Jelly Rolls"/>
    <property type="match status" value="2"/>
</dbReference>
<evidence type="ECO:0000256" key="1">
    <source>
        <dbReference type="SAM" id="MobiDB-lite"/>
    </source>
</evidence>
<dbReference type="SMART" id="SM00835">
    <property type="entry name" value="Cupin_1"/>
    <property type="match status" value="1"/>
</dbReference>
<dbReference type="OrthoDB" id="735591at2759"/>
<dbReference type="CDD" id="cd02242">
    <property type="entry name" value="cupin_11S_legumin_N"/>
    <property type="match status" value="1"/>
</dbReference>
<keyword evidence="4" id="KW-1185">Reference proteome</keyword>
<name>A0A5N6MYD9_9ASTR</name>
<proteinExistence type="predicted"/>
<dbReference type="InterPro" id="IPR006045">
    <property type="entry name" value="Cupin_1"/>
</dbReference>
<sequence>MDTKITVVKADQTVFEGDSGGYYAWSNSATPLLTHFKLGAGKLLLHPLGFALPHYADSSKIGLVLQGTITVGMVAPNSSEEQVLLIKKGDAVPVLAGWVSWWFNGGDTDASIVFLGETTKALVPGQFTYFFVCGVLGLLAGFQPDFVAKTFGLDQKESENLANSQQGALLVKLDDDAPTKFPKTSDHHTKGKLYATIDDPTGEIVVKGGGFISFLTEKKLGLIGGVGLSAKFVKLEGGAVLAPSFVADGSIQICYVGMGSGRVKKNMKNVAAEMAANNFTDSDVDEILVIKQLQQQHQQALQQKLQQQRRHEEEMRNMKEGIQKQMEDTRREFGRFD</sequence>
<evidence type="ECO:0000259" key="2">
    <source>
        <dbReference type="SMART" id="SM00835"/>
    </source>
</evidence>
<feature type="compositionally biased region" description="Basic and acidic residues" evidence="1">
    <location>
        <begin position="309"/>
        <end position="337"/>
    </location>
</feature>
<dbReference type="PANTHER" id="PTHR31189:SF45">
    <property type="entry name" value="OS09G0552500 PROTEIN"/>
    <property type="match status" value="1"/>
</dbReference>
<accession>A0A5N6MYD9</accession>
<gene>
    <name evidence="3" type="ORF">E3N88_28034</name>
</gene>
<evidence type="ECO:0000313" key="4">
    <source>
        <dbReference type="Proteomes" id="UP000326396"/>
    </source>
</evidence>
<dbReference type="PANTHER" id="PTHR31189">
    <property type="entry name" value="OS03G0336100 PROTEIN-RELATED"/>
    <property type="match status" value="1"/>
</dbReference>
<dbReference type="Proteomes" id="UP000326396">
    <property type="component" value="Linkage Group LG4"/>
</dbReference>
<protein>
    <recommendedName>
        <fullName evidence="2">Cupin type-1 domain-containing protein</fullName>
    </recommendedName>
</protein>
<dbReference type="AlphaFoldDB" id="A0A5N6MYD9"/>
<dbReference type="Pfam" id="PF00190">
    <property type="entry name" value="Cupin_1"/>
    <property type="match status" value="1"/>
</dbReference>
<feature type="domain" description="Cupin type-1" evidence="2">
    <location>
        <begin position="5"/>
        <end position="159"/>
    </location>
</feature>
<reference evidence="3 4" key="1">
    <citation type="submission" date="2019-05" db="EMBL/GenBank/DDBJ databases">
        <title>Mikania micrantha, genome provides insights into the molecular mechanism of rapid growth.</title>
        <authorList>
            <person name="Liu B."/>
        </authorList>
    </citation>
    <scope>NUCLEOTIDE SEQUENCE [LARGE SCALE GENOMIC DNA]</scope>
    <source>
        <strain evidence="3">NLD-2019</strain>
        <tissue evidence="3">Leaf</tissue>
    </source>
</reference>
<comment type="caution">
    <text evidence="3">The sequence shown here is derived from an EMBL/GenBank/DDBJ whole genome shotgun (WGS) entry which is preliminary data.</text>
</comment>
<dbReference type="InterPro" id="IPR050253">
    <property type="entry name" value="Seed_Storage-Functional"/>
</dbReference>
<organism evidence="3 4">
    <name type="scientific">Mikania micrantha</name>
    <name type="common">bitter vine</name>
    <dbReference type="NCBI Taxonomy" id="192012"/>
    <lineage>
        <taxon>Eukaryota</taxon>
        <taxon>Viridiplantae</taxon>
        <taxon>Streptophyta</taxon>
        <taxon>Embryophyta</taxon>
        <taxon>Tracheophyta</taxon>
        <taxon>Spermatophyta</taxon>
        <taxon>Magnoliopsida</taxon>
        <taxon>eudicotyledons</taxon>
        <taxon>Gunneridae</taxon>
        <taxon>Pentapetalae</taxon>
        <taxon>asterids</taxon>
        <taxon>campanulids</taxon>
        <taxon>Asterales</taxon>
        <taxon>Asteraceae</taxon>
        <taxon>Asteroideae</taxon>
        <taxon>Heliantheae alliance</taxon>
        <taxon>Eupatorieae</taxon>
        <taxon>Mikania</taxon>
    </lineage>
</organism>
<dbReference type="SUPFAM" id="SSF51182">
    <property type="entry name" value="RmlC-like cupins"/>
    <property type="match status" value="1"/>
</dbReference>